<protein>
    <submittedName>
        <fullName evidence="1">28S ribosomal protein S9</fullName>
    </submittedName>
</protein>
<evidence type="ECO:0000313" key="1">
    <source>
        <dbReference type="EMBL" id="MBW88767.1"/>
    </source>
</evidence>
<dbReference type="AlphaFoldDB" id="A0A2P2J5T7"/>
<accession>A0A2P2J5T7</accession>
<reference evidence="1" key="1">
    <citation type="submission" date="2018-02" db="EMBL/GenBank/DDBJ databases">
        <title>Rhizophora mucronata_Transcriptome.</title>
        <authorList>
            <person name="Meera S.P."/>
            <person name="Sreeshan A."/>
            <person name="Augustine A."/>
        </authorList>
    </citation>
    <scope>NUCLEOTIDE SEQUENCE</scope>
    <source>
        <tissue evidence="1">Leaf</tissue>
    </source>
</reference>
<keyword evidence="1" id="KW-0689">Ribosomal protein</keyword>
<keyword evidence="1" id="KW-0687">Ribonucleoprotein</keyword>
<proteinExistence type="predicted"/>
<dbReference type="GO" id="GO:0005840">
    <property type="term" value="C:ribosome"/>
    <property type="evidence" value="ECO:0007669"/>
    <property type="project" value="UniProtKB-KW"/>
</dbReference>
<organism evidence="1">
    <name type="scientific">Rhizophora mucronata</name>
    <name type="common">Asiatic mangrove</name>
    <dbReference type="NCBI Taxonomy" id="61149"/>
    <lineage>
        <taxon>Eukaryota</taxon>
        <taxon>Viridiplantae</taxon>
        <taxon>Streptophyta</taxon>
        <taxon>Embryophyta</taxon>
        <taxon>Tracheophyta</taxon>
        <taxon>Spermatophyta</taxon>
        <taxon>Magnoliopsida</taxon>
        <taxon>eudicotyledons</taxon>
        <taxon>Gunneridae</taxon>
        <taxon>Pentapetalae</taxon>
        <taxon>rosids</taxon>
        <taxon>fabids</taxon>
        <taxon>Malpighiales</taxon>
        <taxon>Rhizophoraceae</taxon>
        <taxon>Rhizophora</taxon>
    </lineage>
</organism>
<dbReference type="EMBL" id="GGEC01008284">
    <property type="protein sequence ID" value="MBW88767.1"/>
    <property type="molecule type" value="Transcribed_RNA"/>
</dbReference>
<sequence>MGQALIKSEVCTPLQGHCYARNFDVAMKKHPDVHQLAYNFFCIVACNLYVRGRSGKSAGRFCRLLQVILSSRHFLKE</sequence>
<name>A0A2P2J5T7_RHIMU</name>